<sequence>CTAARERQIVFSADDVCAFRTVYDNIVREGERANPVASGRVKQSTTVNLLRRFRQYGDAVLRFIGNFTVPFTNNTAERAVRMPKVKQKVSGCFRTLDGAEYFCVIRSCLDTLRKQGHNMLAVLQQAFAGTPIQSAA</sequence>
<organism evidence="2 3">
    <name type="scientific">Massilia psychrophila</name>
    <dbReference type="NCBI Taxonomy" id="1603353"/>
    <lineage>
        <taxon>Bacteria</taxon>
        <taxon>Pseudomonadati</taxon>
        <taxon>Pseudomonadota</taxon>
        <taxon>Betaproteobacteria</taxon>
        <taxon>Burkholderiales</taxon>
        <taxon>Oxalobacteraceae</taxon>
        <taxon>Telluria group</taxon>
        <taxon>Massilia</taxon>
    </lineage>
</organism>
<comment type="caution">
    <text evidence="2">The sequence shown here is derived from an EMBL/GenBank/DDBJ whole genome shotgun (WGS) entry which is preliminary data.</text>
</comment>
<reference evidence="2 3" key="1">
    <citation type="submission" date="2017-10" db="EMBL/GenBank/DDBJ databases">
        <title>Massilia psychrophilum sp. nov., a novel purple-pigmented bacterium isolated from Tianshan glacier, Xinjiang Municipality, China.</title>
        <authorList>
            <person name="Wang H."/>
        </authorList>
    </citation>
    <scope>NUCLEOTIDE SEQUENCE [LARGE SCALE GENOMIC DNA]</scope>
    <source>
        <strain evidence="2 3">JCM 30813</strain>
    </source>
</reference>
<keyword evidence="3" id="KW-1185">Reference proteome</keyword>
<dbReference type="Pfam" id="PF03050">
    <property type="entry name" value="DDE_Tnp_IS66"/>
    <property type="match status" value="1"/>
</dbReference>
<name>A0A2G8T3D7_9BURK</name>
<feature type="non-terminal residue" evidence="2">
    <location>
        <position position="1"/>
    </location>
</feature>
<dbReference type="PANTHER" id="PTHR33678:SF1">
    <property type="entry name" value="BLL1576 PROTEIN"/>
    <property type="match status" value="1"/>
</dbReference>
<proteinExistence type="predicted"/>
<protein>
    <recommendedName>
        <fullName evidence="1">Transposase IS66 central domain-containing protein</fullName>
    </recommendedName>
</protein>
<dbReference type="InterPro" id="IPR052344">
    <property type="entry name" value="Transposase-related"/>
</dbReference>
<dbReference type="AlphaFoldDB" id="A0A2G8T3D7"/>
<accession>A0A2G8T3D7</accession>
<dbReference type="OrthoDB" id="3638270at2"/>
<dbReference type="RefSeq" id="WP_143752537.1">
    <property type="nucleotide sequence ID" value="NZ_PDOB01000007.1"/>
</dbReference>
<dbReference type="InterPro" id="IPR004291">
    <property type="entry name" value="Transposase_IS66_central"/>
</dbReference>
<evidence type="ECO:0000259" key="1">
    <source>
        <dbReference type="Pfam" id="PF03050"/>
    </source>
</evidence>
<evidence type="ECO:0000313" key="2">
    <source>
        <dbReference type="EMBL" id="PIL40522.1"/>
    </source>
</evidence>
<feature type="domain" description="Transposase IS66 central" evidence="1">
    <location>
        <begin position="13"/>
        <end position="100"/>
    </location>
</feature>
<dbReference type="EMBL" id="PDOB01000007">
    <property type="protein sequence ID" value="PIL40522.1"/>
    <property type="molecule type" value="Genomic_DNA"/>
</dbReference>
<dbReference type="Proteomes" id="UP000228593">
    <property type="component" value="Unassembled WGS sequence"/>
</dbReference>
<dbReference type="PANTHER" id="PTHR33678">
    <property type="entry name" value="BLL1576 PROTEIN"/>
    <property type="match status" value="1"/>
</dbReference>
<evidence type="ECO:0000313" key="3">
    <source>
        <dbReference type="Proteomes" id="UP000228593"/>
    </source>
</evidence>
<gene>
    <name evidence="2" type="ORF">CR103_06330</name>
</gene>